<evidence type="ECO:0000313" key="3">
    <source>
        <dbReference type="Proteomes" id="UP000799779"/>
    </source>
</evidence>
<gene>
    <name evidence="2" type="ORF">P154DRAFT_522688</name>
</gene>
<name>A0A6A5WHA8_9PLEO</name>
<keyword evidence="3" id="KW-1185">Reference proteome</keyword>
<dbReference type="InterPro" id="IPR036291">
    <property type="entry name" value="NAD(P)-bd_dom_sf"/>
</dbReference>
<dbReference type="OrthoDB" id="2898509at2759"/>
<accession>A0A6A5WHA8</accession>
<dbReference type="Proteomes" id="UP000799779">
    <property type="component" value="Unassembled WGS sequence"/>
</dbReference>
<dbReference type="SUPFAM" id="SSF51735">
    <property type="entry name" value="NAD(P)-binding Rossmann-fold domains"/>
    <property type="match status" value="1"/>
</dbReference>
<dbReference type="EMBL" id="ML977590">
    <property type="protein sequence ID" value="KAF2000179.1"/>
    <property type="molecule type" value="Genomic_DNA"/>
</dbReference>
<dbReference type="Gene3D" id="3.40.50.720">
    <property type="entry name" value="NAD(P)-binding Rossmann-like Domain"/>
    <property type="match status" value="1"/>
</dbReference>
<dbReference type="GO" id="GO:0016491">
    <property type="term" value="F:oxidoreductase activity"/>
    <property type="evidence" value="ECO:0007669"/>
    <property type="project" value="UniProtKB-KW"/>
</dbReference>
<dbReference type="InterPro" id="IPR002347">
    <property type="entry name" value="SDR_fam"/>
</dbReference>
<reference evidence="2" key="1">
    <citation type="journal article" date="2020" name="Stud. Mycol.">
        <title>101 Dothideomycetes genomes: a test case for predicting lifestyles and emergence of pathogens.</title>
        <authorList>
            <person name="Haridas S."/>
            <person name="Albert R."/>
            <person name="Binder M."/>
            <person name="Bloem J."/>
            <person name="Labutti K."/>
            <person name="Salamov A."/>
            <person name="Andreopoulos B."/>
            <person name="Baker S."/>
            <person name="Barry K."/>
            <person name="Bills G."/>
            <person name="Bluhm B."/>
            <person name="Cannon C."/>
            <person name="Castanera R."/>
            <person name="Culley D."/>
            <person name="Daum C."/>
            <person name="Ezra D."/>
            <person name="Gonzalez J."/>
            <person name="Henrissat B."/>
            <person name="Kuo A."/>
            <person name="Liang C."/>
            <person name="Lipzen A."/>
            <person name="Lutzoni F."/>
            <person name="Magnuson J."/>
            <person name="Mondo S."/>
            <person name="Nolan M."/>
            <person name="Ohm R."/>
            <person name="Pangilinan J."/>
            <person name="Park H.-J."/>
            <person name="Ramirez L."/>
            <person name="Alfaro M."/>
            <person name="Sun H."/>
            <person name="Tritt A."/>
            <person name="Yoshinaga Y."/>
            <person name="Zwiers L.-H."/>
            <person name="Turgeon B."/>
            <person name="Goodwin S."/>
            <person name="Spatafora J."/>
            <person name="Crous P."/>
            <person name="Grigoriev I."/>
        </authorList>
    </citation>
    <scope>NUCLEOTIDE SEQUENCE</scope>
    <source>
        <strain evidence="2">CBS 123094</strain>
    </source>
</reference>
<dbReference type="AlphaFoldDB" id="A0A6A5WHA8"/>
<dbReference type="Pfam" id="PF00106">
    <property type="entry name" value="adh_short"/>
    <property type="match status" value="1"/>
</dbReference>
<protein>
    <recommendedName>
        <fullName evidence="4">NAD(P)-binding protein</fullName>
    </recommendedName>
</protein>
<dbReference type="InterPro" id="IPR052228">
    <property type="entry name" value="Sec_Metab_Biosynth_Oxidored"/>
</dbReference>
<dbReference type="PANTHER" id="PTHR47534:SF3">
    <property type="entry name" value="ALCOHOL DEHYDROGENASE-LIKE C-TERMINAL DOMAIN-CONTAINING PROTEIN"/>
    <property type="match status" value="1"/>
</dbReference>
<organism evidence="2 3">
    <name type="scientific">Amniculicola lignicola CBS 123094</name>
    <dbReference type="NCBI Taxonomy" id="1392246"/>
    <lineage>
        <taxon>Eukaryota</taxon>
        <taxon>Fungi</taxon>
        <taxon>Dikarya</taxon>
        <taxon>Ascomycota</taxon>
        <taxon>Pezizomycotina</taxon>
        <taxon>Dothideomycetes</taxon>
        <taxon>Pleosporomycetidae</taxon>
        <taxon>Pleosporales</taxon>
        <taxon>Amniculicolaceae</taxon>
        <taxon>Amniculicola</taxon>
    </lineage>
</organism>
<dbReference type="PANTHER" id="PTHR47534">
    <property type="entry name" value="YALI0E05731P"/>
    <property type="match status" value="1"/>
</dbReference>
<keyword evidence="1" id="KW-0560">Oxidoreductase</keyword>
<evidence type="ECO:0008006" key="4">
    <source>
        <dbReference type="Google" id="ProtNLM"/>
    </source>
</evidence>
<sequence>MVAAAVIRASNSRLPSHLVAVFVGATSGIGEYNLKAFAKHCPSPRAYFIGRSQPAATRILSELKVLNPAGEYTFIQGDISLLKKVDEVCEEIKSKEKSINILVLSQGTLVMGVDTAEGIHLPAALCMYSRLRFIVNLLPLLQAAPTLRRVVSIFTGSKEGPILSTDWQARNLNGSLIKLRAQGATMHTLALEKIAEKAPDVAFVHDYPGAVRSNIAREGTWAIKLLGMVVKIFAPLICVPNEVSGERHLYLETSAAYPAKVGGNDGVAMEEGDQAAKGIEGKLGSGQYSCDQVCDAASDTVVQVLKQARAEGKDKELWEEVQKQFLRITGKVSI</sequence>
<proteinExistence type="predicted"/>
<evidence type="ECO:0000313" key="2">
    <source>
        <dbReference type="EMBL" id="KAF2000179.1"/>
    </source>
</evidence>
<evidence type="ECO:0000256" key="1">
    <source>
        <dbReference type="ARBA" id="ARBA00023002"/>
    </source>
</evidence>